<comment type="catalytic activity">
    <reaction evidence="1">
        <text>inosine + phosphate = alpha-D-ribose 1-phosphate + hypoxanthine</text>
        <dbReference type="Rhea" id="RHEA:27646"/>
        <dbReference type="ChEBI" id="CHEBI:17368"/>
        <dbReference type="ChEBI" id="CHEBI:17596"/>
        <dbReference type="ChEBI" id="CHEBI:43474"/>
        <dbReference type="ChEBI" id="CHEBI:57720"/>
        <dbReference type="EC" id="2.4.2.1"/>
    </reaction>
    <physiologicalReaction direction="left-to-right" evidence="1">
        <dbReference type="Rhea" id="RHEA:27647"/>
    </physiologicalReaction>
</comment>
<keyword evidence="8" id="KW-0862">Zinc</keyword>
<evidence type="ECO:0000256" key="9">
    <source>
        <dbReference type="ARBA" id="ARBA00047989"/>
    </source>
</evidence>
<evidence type="ECO:0000256" key="12">
    <source>
        <dbReference type="RuleBase" id="RU361274"/>
    </source>
</evidence>
<comment type="similarity">
    <text evidence="4 12">Belongs to the purine nucleoside phosphorylase YfiH/LACC1 family.</text>
</comment>
<protein>
    <recommendedName>
        <fullName evidence="12">Purine nucleoside phosphorylase</fullName>
    </recommendedName>
</protein>
<evidence type="ECO:0000256" key="2">
    <source>
        <dbReference type="ARBA" id="ARBA00001947"/>
    </source>
</evidence>
<evidence type="ECO:0000256" key="3">
    <source>
        <dbReference type="ARBA" id="ARBA00003215"/>
    </source>
</evidence>
<evidence type="ECO:0000256" key="6">
    <source>
        <dbReference type="ARBA" id="ARBA00022723"/>
    </source>
</evidence>
<dbReference type="InterPro" id="IPR011324">
    <property type="entry name" value="Cytotoxic_necrot_fac-like_cat"/>
</dbReference>
<dbReference type="Proteomes" id="UP001597221">
    <property type="component" value="Unassembled WGS sequence"/>
</dbReference>
<keyword evidence="6" id="KW-0479">Metal-binding</keyword>
<evidence type="ECO:0000313" key="14">
    <source>
        <dbReference type="Proteomes" id="UP001597221"/>
    </source>
</evidence>
<name>A0ABW4HPU7_9BACI</name>
<dbReference type="Gene3D" id="3.60.140.10">
    <property type="entry name" value="CNF1/YfiH-like putative cysteine hydrolases"/>
    <property type="match status" value="1"/>
</dbReference>
<comment type="catalytic activity">
    <reaction evidence="9">
        <text>adenosine + H2O + H(+) = inosine + NH4(+)</text>
        <dbReference type="Rhea" id="RHEA:24408"/>
        <dbReference type="ChEBI" id="CHEBI:15377"/>
        <dbReference type="ChEBI" id="CHEBI:15378"/>
        <dbReference type="ChEBI" id="CHEBI:16335"/>
        <dbReference type="ChEBI" id="CHEBI:17596"/>
        <dbReference type="ChEBI" id="CHEBI:28938"/>
        <dbReference type="EC" id="3.5.4.4"/>
    </reaction>
    <physiologicalReaction direction="left-to-right" evidence="9">
        <dbReference type="Rhea" id="RHEA:24409"/>
    </physiologicalReaction>
</comment>
<dbReference type="PANTHER" id="PTHR30616">
    <property type="entry name" value="UNCHARACTERIZED PROTEIN YFIH"/>
    <property type="match status" value="1"/>
</dbReference>
<evidence type="ECO:0000256" key="1">
    <source>
        <dbReference type="ARBA" id="ARBA00000553"/>
    </source>
</evidence>
<dbReference type="RefSeq" id="WP_379596998.1">
    <property type="nucleotide sequence ID" value="NZ_JBHUDE010000040.1"/>
</dbReference>
<comment type="catalytic activity">
    <reaction evidence="11">
        <text>S-methyl-5'-thioadenosine + phosphate = 5-(methylsulfanyl)-alpha-D-ribose 1-phosphate + adenine</text>
        <dbReference type="Rhea" id="RHEA:11852"/>
        <dbReference type="ChEBI" id="CHEBI:16708"/>
        <dbReference type="ChEBI" id="CHEBI:17509"/>
        <dbReference type="ChEBI" id="CHEBI:43474"/>
        <dbReference type="ChEBI" id="CHEBI:58533"/>
        <dbReference type="EC" id="2.4.2.28"/>
    </reaction>
    <physiologicalReaction direction="left-to-right" evidence="11">
        <dbReference type="Rhea" id="RHEA:11853"/>
    </physiologicalReaction>
</comment>
<dbReference type="NCBIfam" id="TIGR00726">
    <property type="entry name" value="peptidoglycan editing factor PgeF"/>
    <property type="match status" value="1"/>
</dbReference>
<comment type="function">
    <text evidence="3">Purine nucleoside enzyme that catalyzes the phosphorolysis of adenosine and inosine nucleosides, yielding D-ribose 1-phosphate and the respective free bases, adenine and hypoxanthine. Also catalyzes the phosphorolysis of S-methyl-5'-thioadenosine into adenine and S-methyl-5-thio-alpha-D-ribose 1-phosphate. Also has adenosine deaminase activity.</text>
</comment>
<accession>A0ABW4HPU7</accession>
<keyword evidence="14" id="KW-1185">Reference proteome</keyword>
<comment type="caution">
    <text evidence="13">The sequence shown here is derived from an EMBL/GenBank/DDBJ whole genome shotgun (WGS) entry which is preliminary data.</text>
</comment>
<proteinExistence type="inferred from homology"/>
<dbReference type="InterPro" id="IPR038371">
    <property type="entry name" value="Cu_polyphenol_OxRdtase_sf"/>
</dbReference>
<evidence type="ECO:0000256" key="7">
    <source>
        <dbReference type="ARBA" id="ARBA00022801"/>
    </source>
</evidence>
<dbReference type="InterPro" id="IPR003730">
    <property type="entry name" value="Cu_polyphenol_OxRdtase"/>
</dbReference>
<comment type="cofactor">
    <cofactor evidence="2">
        <name>Zn(2+)</name>
        <dbReference type="ChEBI" id="CHEBI:29105"/>
    </cofactor>
</comment>
<dbReference type="PANTHER" id="PTHR30616:SF2">
    <property type="entry name" value="PURINE NUCLEOSIDE PHOSPHORYLASE LACC1"/>
    <property type="match status" value="1"/>
</dbReference>
<dbReference type="EMBL" id="JBHUDE010000040">
    <property type="protein sequence ID" value="MFD1607613.1"/>
    <property type="molecule type" value="Genomic_DNA"/>
</dbReference>
<keyword evidence="5" id="KW-0808">Transferase</keyword>
<evidence type="ECO:0000256" key="10">
    <source>
        <dbReference type="ARBA" id="ARBA00048968"/>
    </source>
</evidence>
<dbReference type="Pfam" id="PF02578">
    <property type="entry name" value="Cu-oxidase_4"/>
    <property type="match status" value="1"/>
</dbReference>
<dbReference type="CDD" id="cd16833">
    <property type="entry name" value="YfiH"/>
    <property type="match status" value="1"/>
</dbReference>
<keyword evidence="7" id="KW-0378">Hydrolase</keyword>
<evidence type="ECO:0000313" key="13">
    <source>
        <dbReference type="EMBL" id="MFD1607613.1"/>
    </source>
</evidence>
<organism evidence="13 14">
    <name type="scientific">Oceanobacillus luteolus</name>
    <dbReference type="NCBI Taxonomy" id="1274358"/>
    <lineage>
        <taxon>Bacteria</taxon>
        <taxon>Bacillati</taxon>
        <taxon>Bacillota</taxon>
        <taxon>Bacilli</taxon>
        <taxon>Bacillales</taxon>
        <taxon>Bacillaceae</taxon>
        <taxon>Oceanobacillus</taxon>
    </lineage>
</organism>
<evidence type="ECO:0000256" key="8">
    <source>
        <dbReference type="ARBA" id="ARBA00022833"/>
    </source>
</evidence>
<dbReference type="SUPFAM" id="SSF64438">
    <property type="entry name" value="CNF1/YfiH-like putative cysteine hydrolases"/>
    <property type="match status" value="1"/>
</dbReference>
<sequence>MKQDKGGGLEVEPFHLEQEQILQLKGWQQSSTNLVAGMTTKNGGVSKGNFSTFNCGLHVQDVIDDVLENRERLAALTGFPLEDWVAAEQVHGKKVQLVSGLDKGKGAFSTESALSGIDGILTKEKGVLLIAFYADCIPLYFYDPEEEIIGIAHAGWKGTVNQIGKEMITRFKENGSKLENIQVTIGPGISQEHYEVDERVVSHIDQQYRDKVLKSKGNQRFLLNLKELNKEILLHSGILRHNIDMTNYCTYRDKDLFFSYRRDQGKTGRMLGFIGMRV</sequence>
<evidence type="ECO:0000256" key="4">
    <source>
        <dbReference type="ARBA" id="ARBA00007353"/>
    </source>
</evidence>
<comment type="catalytic activity">
    <reaction evidence="10">
        <text>adenosine + phosphate = alpha-D-ribose 1-phosphate + adenine</text>
        <dbReference type="Rhea" id="RHEA:27642"/>
        <dbReference type="ChEBI" id="CHEBI:16335"/>
        <dbReference type="ChEBI" id="CHEBI:16708"/>
        <dbReference type="ChEBI" id="CHEBI:43474"/>
        <dbReference type="ChEBI" id="CHEBI:57720"/>
        <dbReference type="EC" id="2.4.2.1"/>
    </reaction>
    <physiologicalReaction direction="left-to-right" evidence="10">
        <dbReference type="Rhea" id="RHEA:27643"/>
    </physiologicalReaction>
</comment>
<gene>
    <name evidence="13" type="primary">pgeF</name>
    <name evidence="13" type="ORF">ACFSBH_08110</name>
</gene>
<evidence type="ECO:0000256" key="5">
    <source>
        <dbReference type="ARBA" id="ARBA00022679"/>
    </source>
</evidence>
<reference evidence="14" key="1">
    <citation type="journal article" date="2019" name="Int. J. Syst. Evol. Microbiol.">
        <title>The Global Catalogue of Microorganisms (GCM) 10K type strain sequencing project: providing services to taxonomists for standard genome sequencing and annotation.</title>
        <authorList>
            <consortium name="The Broad Institute Genomics Platform"/>
            <consortium name="The Broad Institute Genome Sequencing Center for Infectious Disease"/>
            <person name="Wu L."/>
            <person name="Ma J."/>
        </authorList>
    </citation>
    <scope>NUCLEOTIDE SEQUENCE [LARGE SCALE GENOMIC DNA]</scope>
    <source>
        <strain evidence="14">CGMCC 1.12376</strain>
    </source>
</reference>
<evidence type="ECO:0000256" key="11">
    <source>
        <dbReference type="ARBA" id="ARBA00049893"/>
    </source>
</evidence>